<keyword evidence="3" id="KW-1185">Reference proteome</keyword>
<evidence type="ECO:0000313" key="2">
    <source>
        <dbReference type="EMBL" id="MBP2193849.1"/>
    </source>
</evidence>
<feature type="chain" id="PRO_5045919927" evidence="1">
    <location>
        <begin position="29"/>
        <end position="81"/>
    </location>
</feature>
<protein>
    <submittedName>
        <fullName evidence="2">Uncharacterized protein</fullName>
    </submittedName>
</protein>
<sequence length="81" mass="8476">MSVTAIRILAGAFAAATALTIALPAATAAPALTGTQSQSCLALRLALDRAERELSQSNTSQHSGLETRIRRLERQLLAANC</sequence>
<dbReference type="EMBL" id="JAGGMR010000001">
    <property type="protein sequence ID" value="MBP2193849.1"/>
    <property type="molecule type" value="Genomic_DNA"/>
</dbReference>
<accession>A0ABS4QQ72</accession>
<reference evidence="2 3" key="1">
    <citation type="submission" date="2021-03" db="EMBL/GenBank/DDBJ databases">
        <title>Sequencing the genomes of 1000 actinobacteria strains.</title>
        <authorList>
            <person name="Klenk H.-P."/>
        </authorList>
    </citation>
    <scope>NUCLEOTIDE SEQUENCE [LARGE SCALE GENOMIC DNA]</scope>
    <source>
        <strain evidence="2 3">DSM 45516</strain>
    </source>
</reference>
<keyword evidence="1" id="KW-0732">Signal</keyword>
<comment type="caution">
    <text evidence="2">The sequence shown here is derived from an EMBL/GenBank/DDBJ whole genome shotgun (WGS) entry which is preliminary data.</text>
</comment>
<organism evidence="2 3">
    <name type="scientific">Nocardia goodfellowii</name>
    <dbReference type="NCBI Taxonomy" id="882446"/>
    <lineage>
        <taxon>Bacteria</taxon>
        <taxon>Bacillati</taxon>
        <taxon>Actinomycetota</taxon>
        <taxon>Actinomycetes</taxon>
        <taxon>Mycobacteriales</taxon>
        <taxon>Nocardiaceae</taxon>
        <taxon>Nocardia</taxon>
    </lineage>
</organism>
<name>A0ABS4QQ72_9NOCA</name>
<feature type="signal peptide" evidence="1">
    <location>
        <begin position="1"/>
        <end position="28"/>
    </location>
</feature>
<proteinExistence type="predicted"/>
<dbReference type="RefSeq" id="WP_209897050.1">
    <property type="nucleotide sequence ID" value="NZ_JAGGMR010000001.1"/>
</dbReference>
<evidence type="ECO:0000313" key="3">
    <source>
        <dbReference type="Proteomes" id="UP001519325"/>
    </source>
</evidence>
<gene>
    <name evidence="2" type="ORF">BJ987_006750</name>
</gene>
<dbReference type="Proteomes" id="UP001519325">
    <property type="component" value="Unassembled WGS sequence"/>
</dbReference>
<evidence type="ECO:0000256" key="1">
    <source>
        <dbReference type="SAM" id="SignalP"/>
    </source>
</evidence>